<dbReference type="Proteomes" id="UP000799439">
    <property type="component" value="Unassembled WGS sequence"/>
</dbReference>
<evidence type="ECO:0000313" key="3">
    <source>
        <dbReference type="EMBL" id="KAF2157006.1"/>
    </source>
</evidence>
<evidence type="ECO:0000256" key="2">
    <source>
        <dbReference type="SAM" id="MobiDB-lite"/>
    </source>
</evidence>
<dbReference type="Gene3D" id="3.40.1280.10">
    <property type="match status" value="2"/>
</dbReference>
<keyword evidence="4" id="KW-1185">Reference proteome</keyword>
<proteinExistence type="inferred from homology"/>
<reference evidence="3" key="1">
    <citation type="journal article" date="2020" name="Stud. Mycol.">
        <title>101 Dothideomycetes genomes: a test case for predicting lifestyles and emergence of pathogens.</title>
        <authorList>
            <person name="Haridas S."/>
            <person name="Albert R."/>
            <person name="Binder M."/>
            <person name="Bloem J."/>
            <person name="Labutti K."/>
            <person name="Salamov A."/>
            <person name="Andreopoulos B."/>
            <person name="Baker S."/>
            <person name="Barry K."/>
            <person name="Bills G."/>
            <person name="Bluhm B."/>
            <person name="Cannon C."/>
            <person name="Castanera R."/>
            <person name="Culley D."/>
            <person name="Daum C."/>
            <person name="Ezra D."/>
            <person name="Gonzalez J."/>
            <person name="Henrissat B."/>
            <person name="Kuo A."/>
            <person name="Liang C."/>
            <person name="Lipzen A."/>
            <person name="Lutzoni F."/>
            <person name="Magnuson J."/>
            <person name="Mondo S."/>
            <person name="Nolan M."/>
            <person name="Ohm R."/>
            <person name="Pangilinan J."/>
            <person name="Park H.-J."/>
            <person name="Ramirez L."/>
            <person name="Alfaro M."/>
            <person name="Sun H."/>
            <person name="Tritt A."/>
            <person name="Yoshinaga Y."/>
            <person name="Zwiers L.-H."/>
            <person name="Turgeon B."/>
            <person name="Goodwin S."/>
            <person name="Spatafora J."/>
            <person name="Crous P."/>
            <person name="Grigoriev I."/>
        </authorList>
    </citation>
    <scope>NUCLEOTIDE SEQUENCE</scope>
    <source>
        <strain evidence="3">CBS 260.36</strain>
    </source>
</reference>
<feature type="region of interest" description="Disordered" evidence="2">
    <location>
        <begin position="1"/>
        <end position="29"/>
    </location>
</feature>
<dbReference type="CDD" id="cd18086">
    <property type="entry name" value="HsC9orf114-like"/>
    <property type="match status" value="1"/>
</dbReference>
<comment type="caution">
    <text evidence="3">The sequence shown here is derived from an EMBL/GenBank/DDBJ whole genome shotgun (WGS) entry which is preliminary data.</text>
</comment>
<comment type="similarity">
    <text evidence="1">Belongs to the class IV-like SAM-binding methyltransferase superfamily.</text>
</comment>
<dbReference type="InterPro" id="IPR029028">
    <property type="entry name" value="Alpha/beta_knot_MTases"/>
</dbReference>
<dbReference type="OrthoDB" id="361029at2759"/>
<protein>
    <submittedName>
        <fullName evidence="3">DUF171-domain-containing protein</fullName>
    </submittedName>
</protein>
<dbReference type="PANTHER" id="PTHR12150:SF13">
    <property type="entry name" value="METHYLTRANSFERASE C9ORF114-RELATED"/>
    <property type="match status" value="1"/>
</dbReference>
<dbReference type="AlphaFoldDB" id="A0A9P4J8H4"/>
<gene>
    <name evidence="3" type="ORF">K461DRAFT_273110</name>
</gene>
<dbReference type="SUPFAM" id="SSF75217">
    <property type="entry name" value="alpha/beta knot"/>
    <property type="match status" value="2"/>
</dbReference>
<dbReference type="InterPro" id="IPR029026">
    <property type="entry name" value="tRNA_m1G_MTases_N"/>
</dbReference>
<name>A0A9P4J8H4_9PEZI</name>
<dbReference type="InterPro" id="IPR003750">
    <property type="entry name" value="Put_MeTrfase-C9orf114-like"/>
</dbReference>
<accession>A0A9P4J8H4</accession>
<evidence type="ECO:0000313" key="4">
    <source>
        <dbReference type="Proteomes" id="UP000799439"/>
    </source>
</evidence>
<feature type="compositionally biased region" description="Basic residues" evidence="2">
    <location>
        <begin position="1"/>
        <end position="12"/>
    </location>
</feature>
<dbReference type="EMBL" id="ML996081">
    <property type="protein sequence ID" value="KAF2157006.1"/>
    <property type="molecule type" value="Genomic_DNA"/>
</dbReference>
<evidence type="ECO:0000256" key="1">
    <source>
        <dbReference type="ARBA" id="ARBA00009841"/>
    </source>
</evidence>
<dbReference type="Pfam" id="PF02598">
    <property type="entry name" value="Methyltrn_RNA_3"/>
    <property type="match status" value="1"/>
</dbReference>
<dbReference type="PANTHER" id="PTHR12150">
    <property type="entry name" value="CLASS IV SAM-BINDING METHYLTRANSFERASE-RELATED"/>
    <property type="match status" value="1"/>
</dbReference>
<sequence>MPHGAGSKKRKRESQAQAQAQAGSDRYHANNTIIAPASRVGPSSVDTSKPTAVYAPGKGRSHTLSIALPGSIIANCLTHDLKTSMCGAIARAAAVFSVDEIVIFNDGQAAPADKQHASADAASGYTGYSDPDDFLYHVLSYLETPPYLRRALFPMHPNLRTAGALPSLDMPHHLKQMETCAWREGVVVPAEARRDGSRVDCGIGARVWVEDGIEVGSRVTVKLPNAGEVAEGTKNVEAEAVRPEEPREEGGYYWGYSCRTAASLSAVFTESPFEEGYDVSVGTSERGRPVEELVGHREVNGDDGWPISKDWQHMVIVFGGVAGLEAALKADRELLDKGVTDVKDLFDHWVNLVPGQGSRTIRTEEAVWLGLMGLRQVVADRRK</sequence>
<organism evidence="3 4">
    <name type="scientific">Myriangium duriaei CBS 260.36</name>
    <dbReference type="NCBI Taxonomy" id="1168546"/>
    <lineage>
        <taxon>Eukaryota</taxon>
        <taxon>Fungi</taxon>
        <taxon>Dikarya</taxon>
        <taxon>Ascomycota</taxon>
        <taxon>Pezizomycotina</taxon>
        <taxon>Dothideomycetes</taxon>
        <taxon>Dothideomycetidae</taxon>
        <taxon>Myriangiales</taxon>
        <taxon>Myriangiaceae</taxon>
        <taxon>Myriangium</taxon>
    </lineage>
</organism>